<dbReference type="RefSeq" id="WP_051245001.1">
    <property type="nucleotide sequence ID" value="NZ_FNBW01000003.1"/>
</dbReference>
<dbReference type="GO" id="GO:0020037">
    <property type="term" value="F:heme binding"/>
    <property type="evidence" value="ECO:0007669"/>
    <property type="project" value="InterPro"/>
</dbReference>
<dbReference type="Gene3D" id="1.10.490.10">
    <property type="entry name" value="Globins"/>
    <property type="match status" value="1"/>
</dbReference>
<evidence type="ECO:0000256" key="1">
    <source>
        <dbReference type="ARBA" id="ARBA00022448"/>
    </source>
</evidence>
<keyword evidence="3" id="KW-0479">Metal-binding</keyword>
<sequence length="134" mass="15310">MTDASNSAPDRSALAPPFARVSEDDISLVVETFYSRAREDEMLGPVFMRHVEDWPAHFERLKAFWSSVLNLTGRYDGMPMRVHAGIGELTPAHFDRWLALFAETLADTVDPRAAQEFLVRARNMADAHKRFLFR</sequence>
<dbReference type="Pfam" id="PF01152">
    <property type="entry name" value="Bac_globin"/>
    <property type="match status" value="1"/>
</dbReference>
<gene>
    <name evidence="5" type="ORF">SAMN05660686_01271</name>
</gene>
<keyword evidence="1" id="KW-0813">Transport</keyword>
<keyword evidence="4" id="KW-0408">Iron</keyword>
<evidence type="ECO:0000256" key="2">
    <source>
        <dbReference type="ARBA" id="ARBA00022617"/>
    </source>
</evidence>
<dbReference type="Proteomes" id="UP000198615">
    <property type="component" value="Unassembled WGS sequence"/>
</dbReference>
<dbReference type="InterPro" id="IPR001486">
    <property type="entry name" value="Hemoglobin_trunc"/>
</dbReference>
<dbReference type="EMBL" id="FNBW01000003">
    <property type="protein sequence ID" value="SDF42097.1"/>
    <property type="molecule type" value="Genomic_DNA"/>
</dbReference>
<evidence type="ECO:0000256" key="3">
    <source>
        <dbReference type="ARBA" id="ARBA00022723"/>
    </source>
</evidence>
<dbReference type="GO" id="GO:0019825">
    <property type="term" value="F:oxygen binding"/>
    <property type="evidence" value="ECO:0007669"/>
    <property type="project" value="InterPro"/>
</dbReference>
<dbReference type="InterPro" id="IPR009050">
    <property type="entry name" value="Globin-like_sf"/>
</dbReference>
<dbReference type="AlphaFoldDB" id="A0A8G2BFR3"/>
<name>A0A8G2BFR3_9PROT</name>
<dbReference type="SUPFAM" id="SSF46458">
    <property type="entry name" value="Globin-like"/>
    <property type="match status" value="1"/>
</dbReference>
<keyword evidence="6" id="KW-1185">Reference proteome</keyword>
<organism evidence="5 6">
    <name type="scientific">Thalassobaculum litoreum DSM 18839</name>
    <dbReference type="NCBI Taxonomy" id="1123362"/>
    <lineage>
        <taxon>Bacteria</taxon>
        <taxon>Pseudomonadati</taxon>
        <taxon>Pseudomonadota</taxon>
        <taxon>Alphaproteobacteria</taxon>
        <taxon>Rhodospirillales</taxon>
        <taxon>Thalassobaculaceae</taxon>
        <taxon>Thalassobaculum</taxon>
    </lineage>
</organism>
<dbReference type="CDD" id="cd08916">
    <property type="entry name" value="TrHb3_P"/>
    <property type="match status" value="1"/>
</dbReference>
<keyword evidence="2" id="KW-0349">Heme</keyword>
<dbReference type="InterPro" id="IPR012292">
    <property type="entry name" value="Globin/Proto"/>
</dbReference>
<dbReference type="OrthoDB" id="25954at2"/>
<comment type="caution">
    <text evidence="5">The sequence shown here is derived from an EMBL/GenBank/DDBJ whole genome shotgun (WGS) entry which is preliminary data.</text>
</comment>
<proteinExistence type="predicted"/>
<protein>
    <submittedName>
        <fullName evidence="5">Hemoglobin</fullName>
    </submittedName>
</protein>
<evidence type="ECO:0000313" key="6">
    <source>
        <dbReference type="Proteomes" id="UP000198615"/>
    </source>
</evidence>
<reference evidence="5 6" key="1">
    <citation type="submission" date="2016-10" db="EMBL/GenBank/DDBJ databases">
        <authorList>
            <person name="Varghese N."/>
            <person name="Submissions S."/>
        </authorList>
    </citation>
    <scope>NUCLEOTIDE SEQUENCE [LARGE SCALE GENOMIC DNA]</scope>
    <source>
        <strain evidence="5 6">DSM 18839</strain>
    </source>
</reference>
<evidence type="ECO:0000313" key="5">
    <source>
        <dbReference type="EMBL" id="SDF42097.1"/>
    </source>
</evidence>
<evidence type="ECO:0000256" key="4">
    <source>
        <dbReference type="ARBA" id="ARBA00023004"/>
    </source>
</evidence>
<accession>A0A8G2BFR3</accession>
<dbReference type="GO" id="GO:0046872">
    <property type="term" value="F:metal ion binding"/>
    <property type="evidence" value="ECO:0007669"/>
    <property type="project" value="UniProtKB-KW"/>
</dbReference>